<dbReference type="AlphaFoldDB" id="A0A243W890"/>
<dbReference type="InterPro" id="IPR013783">
    <property type="entry name" value="Ig-like_fold"/>
</dbReference>
<protein>
    <recommendedName>
        <fullName evidence="4">Secretion system C-terminal sorting domain-containing protein</fullName>
    </recommendedName>
</protein>
<comment type="caution">
    <text evidence="2">The sequence shown here is derived from an EMBL/GenBank/DDBJ whole genome shotgun (WGS) entry which is preliminary data.</text>
</comment>
<dbReference type="Gene3D" id="2.60.40.10">
    <property type="entry name" value="Immunoglobulins"/>
    <property type="match status" value="1"/>
</dbReference>
<proteinExistence type="predicted"/>
<evidence type="ECO:0000313" key="3">
    <source>
        <dbReference type="Proteomes" id="UP000194873"/>
    </source>
</evidence>
<sequence length="666" mass="69147">MFIAWTAILASVQAQAQCSTLLTDNDDSSDYTTTAPNQTICVEADSFSRTLTVNHDGCTINLGQNVTFTGQIILGSGATNCTINNNGLISNNFSGNGILDQASNVTGTVFNNLRTINSQTIRFRAPTTINNGNLSSKEASWTANFFNAADITAPLTITNYGAWNGQIATLPGGSITNVRGANWSVSIASVTTNPLTIINNGTWSGGYLDGVASNLTLTNTAIWSTRVYTGVATPTLTITNSGTWGDIGQIATTSTLSILNTGTWQNALFSNVGTTTIKNAGSWKNEQVNYSGPLTVDHSGSQWAAILTTNNASASSLTVTNAATWGKGIDFPAGPNAFTNNVGATATFPSSENLSFNGPTLLTNHGILTINEFVSLPGGSTLATTSSGTTSINGDVVSSGALQNQGLLTITGNLTTSGLLTNANRVRIVGDFTNSGIVNGPAAPSRGSIRATGYTTNSGTFGVTGQLDFCDAGMPTAGFDSRGGAIGDATSFCSATPLPVVLSAFTATRQAGQVRLYWSTAQELNSAYFVIERAADGYSFVAVAQVNGHGTTQRATNYSALDATPLATTSYYRLRQVDADGTSTYSPVATVTAATPPQAKLALMPNPAQRTVWIQGAQAGNVQLLDGAGRILRTQAAQEQALDLTGIQPGLYIVRAGTQTARLQVE</sequence>
<gene>
    <name evidence="2" type="ORF">BXP70_21735</name>
</gene>
<keyword evidence="3" id="KW-1185">Reference proteome</keyword>
<feature type="chain" id="PRO_5012173428" description="Secretion system C-terminal sorting domain-containing protein" evidence="1">
    <location>
        <begin position="17"/>
        <end position="666"/>
    </location>
</feature>
<dbReference type="InterPro" id="IPR026444">
    <property type="entry name" value="Secre_tail"/>
</dbReference>
<dbReference type="EMBL" id="MTSE01000016">
    <property type="protein sequence ID" value="OUJ71382.1"/>
    <property type="molecule type" value="Genomic_DNA"/>
</dbReference>
<dbReference type="Proteomes" id="UP000194873">
    <property type="component" value="Unassembled WGS sequence"/>
</dbReference>
<feature type="signal peptide" evidence="1">
    <location>
        <begin position="1"/>
        <end position="16"/>
    </location>
</feature>
<reference evidence="2 3" key="1">
    <citation type="submission" date="2017-01" db="EMBL/GenBank/DDBJ databases">
        <title>A new Hymenobacter.</title>
        <authorList>
            <person name="Liang Y."/>
            <person name="Feng F."/>
        </authorList>
    </citation>
    <scope>NUCLEOTIDE SEQUENCE [LARGE SCALE GENOMIC DNA]</scope>
    <source>
        <strain evidence="2">MIMBbqt21</strain>
    </source>
</reference>
<evidence type="ECO:0000256" key="1">
    <source>
        <dbReference type="SAM" id="SignalP"/>
    </source>
</evidence>
<evidence type="ECO:0000313" key="2">
    <source>
        <dbReference type="EMBL" id="OUJ71382.1"/>
    </source>
</evidence>
<name>A0A243W890_9BACT</name>
<accession>A0A243W890</accession>
<evidence type="ECO:0008006" key="4">
    <source>
        <dbReference type="Google" id="ProtNLM"/>
    </source>
</evidence>
<dbReference type="NCBIfam" id="TIGR04183">
    <property type="entry name" value="Por_Secre_tail"/>
    <property type="match status" value="1"/>
</dbReference>
<keyword evidence="1" id="KW-0732">Signal</keyword>
<organism evidence="2 3">
    <name type="scientific">Hymenobacter crusticola</name>
    <dbReference type="NCBI Taxonomy" id="1770526"/>
    <lineage>
        <taxon>Bacteria</taxon>
        <taxon>Pseudomonadati</taxon>
        <taxon>Bacteroidota</taxon>
        <taxon>Cytophagia</taxon>
        <taxon>Cytophagales</taxon>
        <taxon>Hymenobacteraceae</taxon>
        <taxon>Hymenobacter</taxon>
    </lineage>
</organism>